<evidence type="ECO:0000256" key="1">
    <source>
        <dbReference type="ARBA" id="ARBA00009410"/>
    </source>
</evidence>
<dbReference type="InterPro" id="IPR006311">
    <property type="entry name" value="TAT_signal"/>
</dbReference>
<proteinExistence type="inferred from homology"/>
<dbReference type="Pfam" id="PF01266">
    <property type="entry name" value="DAO"/>
    <property type="match status" value="1"/>
</dbReference>
<dbReference type="InterPro" id="IPR006076">
    <property type="entry name" value="FAD-dep_OxRdtase"/>
</dbReference>
<evidence type="ECO:0000313" key="6">
    <source>
        <dbReference type="Proteomes" id="UP000078084"/>
    </source>
</evidence>
<evidence type="ECO:0000259" key="3">
    <source>
        <dbReference type="Pfam" id="PF01266"/>
    </source>
</evidence>
<comment type="caution">
    <text evidence="4">The sequence shown here is derived from an EMBL/GenBank/DDBJ whole genome shotgun (WGS) entry which is preliminary data.</text>
</comment>
<evidence type="ECO:0000313" key="5">
    <source>
        <dbReference type="EMBL" id="RZS70373.1"/>
    </source>
</evidence>
<reference evidence="5 7" key="2">
    <citation type="submission" date="2019-02" db="EMBL/GenBank/DDBJ databases">
        <title>Genomic Encyclopedia of Type Strains, Phase IV (KMG-IV): sequencing the most valuable type-strain genomes for metagenomic binning, comparative biology and taxonomic classification.</title>
        <authorList>
            <person name="Goeker M."/>
        </authorList>
    </citation>
    <scope>NUCLEOTIDE SEQUENCE [LARGE SCALE GENOMIC DNA]</scope>
    <source>
        <strain evidence="5 7">DSM 16618</strain>
    </source>
</reference>
<dbReference type="STRING" id="206506.AAV32_04130"/>
<feature type="domain" description="FAD dependent oxidoreductase" evidence="3">
    <location>
        <begin position="55"/>
        <end position="452"/>
    </location>
</feature>
<evidence type="ECO:0000256" key="2">
    <source>
        <dbReference type="ARBA" id="ARBA00023002"/>
    </source>
</evidence>
<dbReference type="OrthoDB" id="9815989at2"/>
<comment type="similarity">
    <text evidence="1">Belongs to the DadA oxidoreductase family.</text>
</comment>
<reference evidence="4 6" key="1">
    <citation type="submission" date="2015-04" db="EMBL/GenBank/DDBJ databases">
        <title>Genome sequence of Kerstersia gyiorum CG1.</title>
        <authorList>
            <person name="Greninger A.L."/>
            <person name="Kozyreva V."/>
            <person name="Chaturvedi V."/>
        </authorList>
    </citation>
    <scope>NUCLEOTIDE SEQUENCE [LARGE SCALE GENOMIC DNA]</scope>
    <source>
        <strain evidence="4 6">CG1</strain>
    </source>
</reference>
<dbReference type="Proteomes" id="UP000292039">
    <property type="component" value="Unassembled WGS sequence"/>
</dbReference>
<dbReference type="SUPFAM" id="SSF51905">
    <property type="entry name" value="FAD/NAD(P)-binding domain"/>
    <property type="match status" value="1"/>
</dbReference>
<dbReference type="GO" id="GO:0005737">
    <property type="term" value="C:cytoplasm"/>
    <property type="evidence" value="ECO:0007669"/>
    <property type="project" value="TreeGrafter"/>
</dbReference>
<gene>
    <name evidence="4" type="ORF">AAV32_04130</name>
    <name evidence="5" type="ORF">EV679_1779</name>
</gene>
<dbReference type="GO" id="GO:0055130">
    <property type="term" value="P:D-alanine catabolic process"/>
    <property type="evidence" value="ECO:0007669"/>
    <property type="project" value="TreeGrafter"/>
</dbReference>
<dbReference type="PATRIC" id="fig|206506.3.peg.897"/>
<dbReference type="Gene3D" id="3.50.50.60">
    <property type="entry name" value="FAD/NAD(P)-binding domain"/>
    <property type="match status" value="2"/>
</dbReference>
<dbReference type="RefSeq" id="WP_068367952.1">
    <property type="nucleotide sequence ID" value="NZ_CBCSEB010000001.1"/>
</dbReference>
<evidence type="ECO:0000313" key="4">
    <source>
        <dbReference type="EMBL" id="KKO72306.1"/>
    </source>
</evidence>
<dbReference type="InterPro" id="IPR036188">
    <property type="entry name" value="FAD/NAD-bd_sf"/>
</dbReference>
<dbReference type="PANTHER" id="PTHR13847">
    <property type="entry name" value="SARCOSINE DEHYDROGENASE-RELATED"/>
    <property type="match status" value="1"/>
</dbReference>
<keyword evidence="6" id="KW-1185">Reference proteome</keyword>
<dbReference type="GO" id="GO:0005886">
    <property type="term" value="C:plasma membrane"/>
    <property type="evidence" value="ECO:0007669"/>
    <property type="project" value="TreeGrafter"/>
</dbReference>
<accession>A0A171KTT9</accession>
<keyword evidence="2" id="KW-0560">Oxidoreductase</keyword>
<dbReference type="PANTHER" id="PTHR13847:SF280">
    <property type="entry name" value="D-AMINO ACID DEHYDROGENASE"/>
    <property type="match status" value="1"/>
</dbReference>
<evidence type="ECO:0000313" key="7">
    <source>
        <dbReference type="Proteomes" id="UP000292039"/>
    </source>
</evidence>
<name>A0A171KTT9_9BURK</name>
<dbReference type="GO" id="GO:0008718">
    <property type="term" value="F:D-amino-acid dehydrogenase activity"/>
    <property type="evidence" value="ECO:0007669"/>
    <property type="project" value="TreeGrafter"/>
</dbReference>
<dbReference type="AlphaFoldDB" id="A0A171KTT9"/>
<dbReference type="EMBL" id="SGWZ01000002">
    <property type="protein sequence ID" value="RZS70373.1"/>
    <property type="molecule type" value="Genomic_DNA"/>
</dbReference>
<protein>
    <submittedName>
        <fullName evidence="5">Glycine/D-amino acid oxidase-like deaminating enzyme</fullName>
    </submittedName>
</protein>
<dbReference type="GeneID" id="99726425"/>
<dbReference type="PRINTS" id="PR00420">
    <property type="entry name" value="RNGMNOXGNASE"/>
</dbReference>
<dbReference type="Proteomes" id="UP000078084">
    <property type="component" value="Unassembled WGS sequence"/>
</dbReference>
<sequence length="471" mass="50381">MKITRRKLLIGAGAGVVVAGGAAVTPMLLRDSVLEATTSRALPVAGDDTLPASADVVIVGAGMIGVATALYLAERGLSVVICEKGVIAGEQSSRAYGQVTSYGLDGITELIQHSKYLWRGMNEKIGADTSYRSYGRVQACANDEDVAKVEAWLAEARHQAPEHAPIRARFIEGAELEERLPGARTPWKTAFLQEDDGSIEPAIGASMLARYVQTQGVKIVTNCAVRGFETEGGAVSGVITEKGPIRAKTVVVAGGYWSRLFCGNAGINLPLLPVYLSQQRISDVAGAPPACGHAGIVVWRKEVDGSYSNGPRYLTAPIIRDSFALAADFLPHLPKHLGGLHMDLALNRDLVRSFQTPRSWKMDEVSPFELARVTAPTPNNELLDTSLSWLRGEFPVFENAKVVERWGGVVNVANDLIPVISDIESVPGLFVSSGFDFGLTQGPAAGQLMADMITGETPKVDPKPFHLSRLL</sequence>
<dbReference type="Gene3D" id="3.30.9.10">
    <property type="entry name" value="D-Amino Acid Oxidase, subunit A, domain 2"/>
    <property type="match status" value="2"/>
</dbReference>
<organism evidence="4 6">
    <name type="scientific">Kerstersia gyiorum</name>
    <dbReference type="NCBI Taxonomy" id="206506"/>
    <lineage>
        <taxon>Bacteria</taxon>
        <taxon>Pseudomonadati</taxon>
        <taxon>Pseudomonadota</taxon>
        <taxon>Betaproteobacteria</taxon>
        <taxon>Burkholderiales</taxon>
        <taxon>Alcaligenaceae</taxon>
        <taxon>Kerstersia</taxon>
    </lineage>
</organism>
<dbReference type="EMBL" id="LBNE01000002">
    <property type="protein sequence ID" value="KKO72306.1"/>
    <property type="molecule type" value="Genomic_DNA"/>
</dbReference>
<dbReference type="PROSITE" id="PS51318">
    <property type="entry name" value="TAT"/>
    <property type="match status" value="1"/>
</dbReference>